<dbReference type="Pfam" id="PF21694">
    <property type="entry name" value="DNA_pol3_delta_C"/>
    <property type="match status" value="1"/>
</dbReference>
<dbReference type="InterPro" id="IPR008921">
    <property type="entry name" value="DNA_pol3_clamp-load_cplx_C"/>
</dbReference>
<sequence length="335" mass="38972">MASIRLNIIPYNRAFKALQFDAISPFYFLMGEDQFLQQWFIQKITDCLFSNDKVKKMILIPDEMRSNEIMDKLMATDLFNSKKLFILRNPNALKGKVRDEMIDFCQKPSDLNTLVFIQNEYGAKNKFIQSLVRVVNPISCATPFESDMINWAKFFLKENGIYEVSKPIINTLIEIAGDSLSHLKNEIDKVSILVDDSKELNQEDITQFSGWKRKFRQYEFFNFLGQRRLKESMELGRAMVSQDTTMINLLYPLTEFFQELLFIKISDGTNSVKKGYTRLSPSVNRELKHYAKQFSNKEITIALKRLGQIDAKLKTSRINDESAITEFLYATLSNE</sequence>
<dbReference type="EC" id="2.7.7.7" evidence="1"/>
<name>E0XY13_9BACT</name>
<evidence type="ECO:0000256" key="3">
    <source>
        <dbReference type="ARBA" id="ARBA00022679"/>
    </source>
</evidence>
<dbReference type="GO" id="GO:0003677">
    <property type="term" value="F:DNA binding"/>
    <property type="evidence" value="ECO:0007669"/>
    <property type="project" value="InterPro"/>
</dbReference>
<feature type="domain" description="DNA polymerase III delta N-terminal" evidence="9">
    <location>
        <begin position="27"/>
        <end position="119"/>
    </location>
</feature>
<comment type="similarity">
    <text evidence="7">Belongs to the DNA polymerase HolA subunit family.</text>
</comment>
<organism evidence="11">
    <name type="scientific">uncultured Fidelibacterota bacterium HF0500_01L02</name>
    <dbReference type="NCBI Taxonomy" id="710790"/>
    <lineage>
        <taxon>Bacteria</taxon>
        <taxon>Pseudomonadati</taxon>
        <taxon>Fidelibacterota</taxon>
        <taxon>environmental samples</taxon>
    </lineage>
</organism>
<evidence type="ECO:0000259" key="10">
    <source>
        <dbReference type="Pfam" id="PF21694"/>
    </source>
</evidence>
<dbReference type="Pfam" id="PF06144">
    <property type="entry name" value="DNA_pol3_delta"/>
    <property type="match status" value="1"/>
</dbReference>
<dbReference type="InterPro" id="IPR027417">
    <property type="entry name" value="P-loop_NTPase"/>
</dbReference>
<proteinExistence type="inferred from homology"/>
<evidence type="ECO:0000256" key="5">
    <source>
        <dbReference type="ARBA" id="ARBA00022705"/>
    </source>
</evidence>
<reference evidence="11" key="1">
    <citation type="journal article" date="2011" name="Environ. Microbiol.">
        <title>Time-series analyses of Monterey Bay coastal microbial picoplankton using a 'genome proxy' microarray.</title>
        <authorList>
            <person name="Rich V.I."/>
            <person name="Pham V.D."/>
            <person name="Eppley J."/>
            <person name="Shi Y."/>
            <person name="DeLong E.F."/>
        </authorList>
    </citation>
    <scope>NUCLEOTIDE SEQUENCE</scope>
</reference>
<dbReference type="PANTHER" id="PTHR34388:SF1">
    <property type="entry name" value="DNA POLYMERASE III SUBUNIT DELTA"/>
    <property type="match status" value="1"/>
</dbReference>
<keyword evidence="5" id="KW-0235">DNA replication</keyword>
<protein>
    <recommendedName>
        <fullName evidence="2">DNA polymerase III subunit delta</fullName>
        <ecNumber evidence="1">2.7.7.7</ecNumber>
    </recommendedName>
</protein>
<evidence type="ECO:0000256" key="4">
    <source>
        <dbReference type="ARBA" id="ARBA00022695"/>
    </source>
</evidence>
<dbReference type="AlphaFoldDB" id="E0XY13"/>
<dbReference type="InterPro" id="IPR005790">
    <property type="entry name" value="DNA_polIII_delta"/>
</dbReference>
<dbReference type="Gene3D" id="3.40.50.300">
    <property type="entry name" value="P-loop containing nucleotide triphosphate hydrolases"/>
    <property type="match status" value="1"/>
</dbReference>
<keyword evidence="3" id="KW-0808">Transferase</keyword>
<evidence type="ECO:0000259" key="9">
    <source>
        <dbReference type="Pfam" id="PF06144"/>
    </source>
</evidence>
<keyword evidence="4" id="KW-0548">Nucleotidyltransferase</keyword>
<evidence type="ECO:0000313" key="11">
    <source>
        <dbReference type="EMBL" id="ADI19304.1"/>
    </source>
</evidence>
<keyword evidence="6" id="KW-0239">DNA-directed DNA polymerase</keyword>
<dbReference type="PANTHER" id="PTHR34388">
    <property type="entry name" value="DNA POLYMERASE III SUBUNIT DELTA"/>
    <property type="match status" value="1"/>
</dbReference>
<dbReference type="GO" id="GO:0009360">
    <property type="term" value="C:DNA polymerase III complex"/>
    <property type="evidence" value="ECO:0007669"/>
    <property type="project" value="InterPro"/>
</dbReference>
<evidence type="ECO:0000256" key="7">
    <source>
        <dbReference type="ARBA" id="ARBA00034754"/>
    </source>
</evidence>
<feature type="domain" description="DNA polymerase III delta subunit-like C-terminal" evidence="10">
    <location>
        <begin position="218"/>
        <end position="329"/>
    </location>
</feature>
<evidence type="ECO:0000256" key="1">
    <source>
        <dbReference type="ARBA" id="ARBA00012417"/>
    </source>
</evidence>
<dbReference type="InterPro" id="IPR048466">
    <property type="entry name" value="DNA_pol3_delta-like_C"/>
</dbReference>
<evidence type="ECO:0000256" key="8">
    <source>
        <dbReference type="ARBA" id="ARBA00049244"/>
    </source>
</evidence>
<dbReference type="SUPFAM" id="SSF48019">
    <property type="entry name" value="post-AAA+ oligomerization domain-like"/>
    <property type="match status" value="1"/>
</dbReference>
<accession>E0XY13</accession>
<dbReference type="SUPFAM" id="SSF52540">
    <property type="entry name" value="P-loop containing nucleoside triphosphate hydrolases"/>
    <property type="match status" value="1"/>
</dbReference>
<comment type="catalytic activity">
    <reaction evidence="8">
        <text>DNA(n) + a 2'-deoxyribonucleoside 5'-triphosphate = DNA(n+1) + diphosphate</text>
        <dbReference type="Rhea" id="RHEA:22508"/>
        <dbReference type="Rhea" id="RHEA-COMP:17339"/>
        <dbReference type="Rhea" id="RHEA-COMP:17340"/>
        <dbReference type="ChEBI" id="CHEBI:33019"/>
        <dbReference type="ChEBI" id="CHEBI:61560"/>
        <dbReference type="ChEBI" id="CHEBI:173112"/>
        <dbReference type="EC" id="2.7.7.7"/>
    </reaction>
</comment>
<dbReference type="NCBIfam" id="TIGR01128">
    <property type="entry name" value="holA"/>
    <property type="match status" value="1"/>
</dbReference>
<dbReference type="Gene3D" id="1.20.272.10">
    <property type="match status" value="1"/>
</dbReference>
<evidence type="ECO:0000256" key="6">
    <source>
        <dbReference type="ARBA" id="ARBA00022932"/>
    </source>
</evidence>
<dbReference type="EMBL" id="GU474916">
    <property type="protein sequence ID" value="ADI19304.1"/>
    <property type="molecule type" value="Genomic_DNA"/>
</dbReference>
<dbReference type="GO" id="GO:0006261">
    <property type="term" value="P:DNA-templated DNA replication"/>
    <property type="evidence" value="ECO:0007669"/>
    <property type="project" value="TreeGrafter"/>
</dbReference>
<dbReference type="Gene3D" id="1.10.8.60">
    <property type="match status" value="1"/>
</dbReference>
<evidence type="ECO:0000256" key="2">
    <source>
        <dbReference type="ARBA" id="ARBA00017703"/>
    </source>
</evidence>
<dbReference type="GO" id="GO:0003887">
    <property type="term" value="F:DNA-directed DNA polymerase activity"/>
    <property type="evidence" value="ECO:0007669"/>
    <property type="project" value="UniProtKB-KW"/>
</dbReference>
<dbReference type="InterPro" id="IPR010372">
    <property type="entry name" value="DNA_pol3_delta_N"/>
</dbReference>